<dbReference type="InterPro" id="IPR044855">
    <property type="entry name" value="CoA-Trfase_III_dom3_sf"/>
</dbReference>
<dbReference type="InterPro" id="IPR003673">
    <property type="entry name" value="CoA-Trfase_fam_III"/>
</dbReference>
<evidence type="ECO:0000313" key="3">
    <source>
        <dbReference type="EMBL" id="CAB4921202.1"/>
    </source>
</evidence>
<dbReference type="PANTHER" id="PTHR48207:SF3">
    <property type="entry name" value="SUCCINATE--HYDROXYMETHYLGLUTARATE COA-TRANSFERASE"/>
    <property type="match status" value="1"/>
</dbReference>
<dbReference type="AlphaFoldDB" id="A0A6J5Y9B1"/>
<accession>A0A6J5Y9B1</accession>
<dbReference type="Pfam" id="PF02515">
    <property type="entry name" value="CoA_transf_3"/>
    <property type="match status" value="1"/>
</dbReference>
<dbReference type="Gene3D" id="3.40.50.10540">
    <property type="entry name" value="Crotonobetainyl-coa:carnitine coa-transferase, domain 1"/>
    <property type="match status" value="1"/>
</dbReference>
<reference evidence="2" key="1">
    <citation type="submission" date="2020-05" db="EMBL/GenBank/DDBJ databases">
        <authorList>
            <person name="Chiriac C."/>
            <person name="Salcher M."/>
            <person name="Ghai R."/>
            <person name="Kavagutti S V."/>
        </authorList>
    </citation>
    <scope>NUCLEOTIDE SEQUENCE</scope>
</reference>
<protein>
    <submittedName>
        <fullName evidence="2">Unannotated protein</fullName>
    </submittedName>
</protein>
<dbReference type="InterPro" id="IPR050483">
    <property type="entry name" value="CoA-transferase_III_domain"/>
</dbReference>
<sequence length="395" mass="41450">MPGALDGIRIIDCSTALTGPYPAALLGDQGAEVIKIERLGLGDLARWVGVAVNGVSALFQACNRGKRSIALDLTTAEGASIVRALAAGADVFIQNFKPGALDRAGLGYEALSAEHPELIYVSLSGFGAVGPYAHKGAYDTVIQAYAGLATNQADPDVGDPVFIRQTAADKITAMYAVQAITAALLARERGHGGQHVELSMTDAVVSFLWADSAGNEVMLDSDGSMNSSFTQGSRPFRFTDGWGIATPTSDADFHGMCTALGVEGHDDPRVATIGERRKHPQLTADILRACHAATLGMTCVEALQRMDQLNVPFALVVPPAVMHEDDHAIAMGLFEESVHPVGGRLRQPRHPARFSATPAALGGPSPSLGQHTDEILSELGLADRIAALRAEGVVQ</sequence>
<dbReference type="EMBL" id="CAFBNC010000002">
    <property type="protein sequence ID" value="CAB4921202.1"/>
    <property type="molecule type" value="Genomic_DNA"/>
</dbReference>
<dbReference type="EMBL" id="CAEMXZ010000004">
    <property type="protein sequence ID" value="CAB4322443.1"/>
    <property type="molecule type" value="Genomic_DNA"/>
</dbReference>
<evidence type="ECO:0000256" key="1">
    <source>
        <dbReference type="ARBA" id="ARBA00022679"/>
    </source>
</evidence>
<name>A0A6J5Y9B1_9ZZZZ</name>
<organism evidence="2">
    <name type="scientific">freshwater metagenome</name>
    <dbReference type="NCBI Taxonomy" id="449393"/>
    <lineage>
        <taxon>unclassified sequences</taxon>
        <taxon>metagenomes</taxon>
        <taxon>ecological metagenomes</taxon>
    </lineage>
</organism>
<proteinExistence type="predicted"/>
<dbReference type="GO" id="GO:0008410">
    <property type="term" value="F:CoA-transferase activity"/>
    <property type="evidence" value="ECO:0007669"/>
    <property type="project" value="TreeGrafter"/>
</dbReference>
<gene>
    <name evidence="2" type="ORF">UFOPK1392_00177</name>
    <name evidence="3" type="ORF">UFOPK3733_00082</name>
</gene>
<dbReference type="InterPro" id="IPR023606">
    <property type="entry name" value="CoA-Trfase_III_dom_1_sf"/>
</dbReference>
<dbReference type="SUPFAM" id="SSF89796">
    <property type="entry name" value="CoA-transferase family III (CaiB/BaiF)"/>
    <property type="match status" value="1"/>
</dbReference>
<dbReference type="Gene3D" id="3.30.1540.10">
    <property type="entry name" value="formyl-coa transferase, domain 3"/>
    <property type="match status" value="1"/>
</dbReference>
<evidence type="ECO:0000313" key="2">
    <source>
        <dbReference type="EMBL" id="CAB4322443.1"/>
    </source>
</evidence>
<dbReference type="PANTHER" id="PTHR48207">
    <property type="entry name" value="SUCCINATE--HYDROXYMETHYLGLUTARATE COA-TRANSFERASE"/>
    <property type="match status" value="1"/>
</dbReference>
<keyword evidence="1" id="KW-0808">Transferase</keyword>